<evidence type="ECO:0000256" key="5">
    <source>
        <dbReference type="ARBA" id="ARBA00022801"/>
    </source>
</evidence>
<evidence type="ECO:0000313" key="9">
    <source>
        <dbReference type="EMBL" id="KAK7609484.1"/>
    </source>
</evidence>
<keyword evidence="4" id="KW-0479">Metal-binding</keyword>
<organism evidence="9 10">
    <name type="scientific">Phyllosticta paracitricarpa</name>
    <dbReference type="NCBI Taxonomy" id="2016321"/>
    <lineage>
        <taxon>Eukaryota</taxon>
        <taxon>Fungi</taxon>
        <taxon>Dikarya</taxon>
        <taxon>Ascomycota</taxon>
        <taxon>Pezizomycotina</taxon>
        <taxon>Dothideomycetes</taxon>
        <taxon>Dothideomycetes incertae sedis</taxon>
        <taxon>Botryosphaeriales</taxon>
        <taxon>Phyllostictaceae</taxon>
        <taxon>Phyllosticta</taxon>
    </lineage>
</organism>
<evidence type="ECO:0000256" key="7">
    <source>
        <dbReference type="ARBA" id="ARBA00047647"/>
    </source>
</evidence>
<dbReference type="InterPro" id="IPR011059">
    <property type="entry name" value="Metal-dep_hydrolase_composite"/>
</dbReference>
<dbReference type="Pfam" id="PF01979">
    <property type="entry name" value="Amidohydro_1"/>
    <property type="match status" value="1"/>
</dbReference>
<keyword evidence="5" id="KW-0378">Hydrolase</keyword>
<comment type="similarity">
    <text evidence="1">Belongs to the metallo-dependent hydrolases superfamily. NagA family.</text>
</comment>
<dbReference type="InterPro" id="IPR006680">
    <property type="entry name" value="Amidohydro-rel"/>
</dbReference>
<evidence type="ECO:0000256" key="3">
    <source>
        <dbReference type="ARBA" id="ARBA00018029"/>
    </source>
</evidence>
<gene>
    <name evidence="9" type="ORF">JOL62DRAFT_578735</name>
</gene>
<dbReference type="EC" id="3.5.1.25" evidence="2"/>
<evidence type="ECO:0000256" key="4">
    <source>
        <dbReference type="ARBA" id="ARBA00022723"/>
    </source>
</evidence>
<keyword evidence="10" id="KW-1185">Reference proteome</keyword>
<comment type="catalytic activity">
    <reaction evidence="7">
        <text>N-acetyl-D-glucosamine 6-phosphate + H2O = D-glucosamine 6-phosphate + acetate</text>
        <dbReference type="Rhea" id="RHEA:22936"/>
        <dbReference type="ChEBI" id="CHEBI:15377"/>
        <dbReference type="ChEBI" id="CHEBI:30089"/>
        <dbReference type="ChEBI" id="CHEBI:57513"/>
        <dbReference type="ChEBI" id="CHEBI:58725"/>
        <dbReference type="EC" id="3.5.1.25"/>
    </reaction>
</comment>
<dbReference type="PANTHER" id="PTHR11113:SF14">
    <property type="entry name" value="N-ACETYLGLUCOSAMINE-6-PHOSPHATE DEACETYLASE"/>
    <property type="match status" value="1"/>
</dbReference>
<proteinExistence type="inferred from homology"/>
<reference evidence="9 10" key="1">
    <citation type="submission" date="2024-04" db="EMBL/GenBank/DDBJ databases">
        <title>Phyllosticta paracitricarpa is synonymous to the EU quarantine fungus P. citricarpa based on phylogenomic analyses.</title>
        <authorList>
            <consortium name="Lawrence Berkeley National Laboratory"/>
            <person name="Van ingen-buijs V.A."/>
            <person name="Van westerhoven A.C."/>
            <person name="Haridas S."/>
            <person name="Skiadas P."/>
            <person name="Martin F."/>
            <person name="Groenewald J.Z."/>
            <person name="Crous P.W."/>
            <person name="Seidl M.F."/>
        </authorList>
    </citation>
    <scope>NUCLEOTIDE SEQUENCE [LARGE SCALE GENOMIC DNA]</scope>
    <source>
        <strain evidence="9 10">CBS 141358</strain>
    </source>
</reference>
<dbReference type="InterPro" id="IPR032466">
    <property type="entry name" value="Metal_Hydrolase"/>
</dbReference>
<feature type="domain" description="Amidohydrolase-related" evidence="8">
    <location>
        <begin position="124"/>
        <end position="468"/>
    </location>
</feature>
<dbReference type="PANTHER" id="PTHR11113">
    <property type="entry name" value="N-ACETYLGLUCOSAMINE-6-PHOSPHATE DEACETYLASE"/>
    <property type="match status" value="1"/>
</dbReference>
<dbReference type="InterPro" id="IPR003764">
    <property type="entry name" value="GlcNAc_6-P_deAcase"/>
</dbReference>
<comment type="caution">
    <text evidence="9">The sequence shown here is derived from an EMBL/GenBank/DDBJ whole genome shotgun (WGS) entry which is preliminary data.</text>
</comment>
<evidence type="ECO:0000259" key="8">
    <source>
        <dbReference type="Pfam" id="PF01979"/>
    </source>
</evidence>
<dbReference type="Proteomes" id="UP001367316">
    <property type="component" value="Unassembled WGS sequence"/>
</dbReference>
<dbReference type="NCBIfam" id="TIGR00221">
    <property type="entry name" value="nagA"/>
    <property type="match status" value="1"/>
</dbReference>
<dbReference type="CDD" id="cd00854">
    <property type="entry name" value="NagA"/>
    <property type="match status" value="1"/>
</dbReference>
<evidence type="ECO:0000256" key="2">
    <source>
        <dbReference type="ARBA" id="ARBA00011899"/>
    </source>
</evidence>
<dbReference type="SUPFAM" id="SSF51556">
    <property type="entry name" value="Metallo-dependent hydrolases"/>
    <property type="match status" value="1"/>
</dbReference>
<dbReference type="Gene3D" id="3.20.20.140">
    <property type="entry name" value="Metal-dependent hydrolases"/>
    <property type="match status" value="1"/>
</dbReference>
<evidence type="ECO:0000256" key="1">
    <source>
        <dbReference type="ARBA" id="ARBA00010716"/>
    </source>
</evidence>
<keyword evidence="6" id="KW-0119">Carbohydrate metabolism</keyword>
<evidence type="ECO:0000313" key="10">
    <source>
        <dbReference type="Proteomes" id="UP001367316"/>
    </source>
</evidence>
<accession>A0ABR1N2P8</accession>
<dbReference type="EMBL" id="JBBPBF010000023">
    <property type="protein sequence ID" value="KAK7609484.1"/>
    <property type="molecule type" value="Genomic_DNA"/>
</dbReference>
<dbReference type="SUPFAM" id="SSF51338">
    <property type="entry name" value="Composite domain of metallo-dependent hydrolases"/>
    <property type="match status" value="1"/>
</dbReference>
<sequence length="507" mass="54357">MCRLRSRCDFAPLLAKRKVCAICQSNHAVLSLTRFAFSSHCVHGLFLLQSTSCSIMPSAIPISPVREPSGITKFTNCRIVRDNALVYDDLWFSSVAGKVLHSQQVFYEHQLVPDETVDLGGRIVASGFIDVQLNGGFGFDFSVVPDDISLYAKGVRRVNRSLIRTGVTSYLPTLTSQDKSVYHKALPFLGPSGSRRNAADGSESLGAHCEGPFLNPTKNGVHSVSVLRTAPRGMADLEECYGAENMQGGSDTNTRSQIRLITLAPELPGTLSCIPALRARGIDVSIGHSEASFEEASAAISAGAAMITHLFNAMRPLHHRNPGIFGVLGTAATTTSSQTKPFFGLIADGIHLHPTTIKIAWHAHPAGMVLVTDAMALAGLGDGVYDWTNGSRIVKRGSVLTQQETGRIAGSAVSLIECVNNFLNWSGASVPEAVGAVTRTPARMLGVQDTKGSLLPGADADFVVLSEDVLPGAEGECPIRRLNVDQVWKFGRRVFDVADEEEEMATK</sequence>
<evidence type="ECO:0000256" key="6">
    <source>
        <dbReference type="ARBA" id="ARBA00023277"/>
    </source>
</evidence>
<protein>
    <recommendedName>
        <fullName evidence="3">N-acetylglucosamine-6-phosphate deacetylase</fullName>
        <ecNumber evidence="2">3.5.1.25</ecNumber>
    </recommendedName>
</protein>
<name>A0ABR1N2P8_9PEZI</name>